<accession>A0AAD8AKK8</accession>
<keyword evidence="1" id="KW-0812">Transmembrane</keyword>
<keyword evidence="3" id="KW-1185">Reference proteome</keyword>
<evidence type="ECO:0000313" key="3">
    <source>
        <dbReference type="Proteomes" id="UP001233999"/>
    </source>
</evidence>
<reference evidence="2" key="2">
    <citation type="submission" date="2023-05" db="EMBL/GenBank/DDBJ databases">
        <authorList>
            <person name="Fouks B."/>
        </authorList>
    </citation>
    <scope>NUCLEOTIDE SEQUENCE</scope>
    <source>
        <strain evidence="2">Stay&amp;Tobe</strain>
        <tissue evidence="2">Testes</tissue>
    </source>
</reference>
<comment type="caution">
    <text evidence="2">The sequence shown here is derived from an EMBL/GenBank/DDBJ whole genome shotgun (WGS) entry which is preliminary data.</text>
</comment>
<proteinExistence type="predicted"/>
<keyword evidence="1" id="KW-1133">Transmembrane helix</keyword>
<dbReference type="Proteomes" id="UP001233999">
    <property type="component" value="Unassembled WGS sequence"/>
</dbReference>
<keyword evidence="1" id="KW-0472">Membrane</keyword>
<feature type="transmembrane region" description="Helical" evidence="1">
    <location>
        <begin position="115"/>
        <end position="139"/>
    </location>
</feature>
<dbReference type="EMBL" id="JASPKZ010000813">
    <property type="protein sequence ID" value="KAJ9599408.1"/>
    <property type="molecule type" value="Genomic_DNA"/>
</dbReference>
<feature type="transmembrane region" description="Helical" evidence="1">
    <location>
        <begin position="42"/>
        <end position="62"/>
    </location>
</feature>
<feature type="transmembrane region" description="Helical" evidence="1">
    <location>
        <begin position="82"/>
        <end position="103"/>
    </location>
</feature>
<evidence type="ECO:0000256" key="1">
    <source>
        <dbReference type="SAM" id="Phobius"/>
    </source>
</evidence>
<name>A0AAD8AKK8_DIPPU</name>
<organism evidence="2 3">
    <name type="scientific">Diploptera punctata</name>
    <name type="common">Pacific beetle cockroach</name>
    <dbReference type="NCBI Taxonomy" id="6984"/>
    <lineage>
        <taxon>Eukaryota</taxon>
        <taxon>Metazoa</taxon>
        <taxon>Ecdysozoa</taxon>
        <taxon>Arthropoda</taxon>
        <taxon>Hexapoda</taxon>
        <taxon>Insecta</taxon>
        <taxon>Pterygota</taxon>
        <taxon>Neoptera</taxon>
        <taxon>Polyneoptera</taxon>
        <taxon>Dictyoptera</taxon>
        <taxon>Blattodea</taxon>
        <taxon>Blaberoidea</taxon>
        <taxon>Blaberidae</taxon>
        <taxon>Diplopterinae</taxon>
        <taxon>Diploptera</taxon>
    </lineage>
</organism>
<dbReference type="AlphaFoldDB" id="A0AAD8AKK8"/>
<reference evidence="2" key="1">
    <citation type="journal article" date="2023" name="IScience">
        <title>Live-bearing cockroach genome reveals convergent evolutionary mechanisms linked to viviparity in insects and beyond.</title>
        <authorList>
            <person name="Fouks B."/>
            <person name="Harrison M.C."/>
            <person name="Mikhailova A.A."/>
            <person name="Marchal E."/>
            <person name="English S."/>
            <person name="Carruthers M."/>
            <person name="Jennings E.C."/>
            <person name="Chiamaka E.L."/>
            <person name="Frigard R.A."/>
            <person name="Pippel M."/>
            <person name="Attardo G.M."/>
            <person name="Benoit J.B."/>
            <person name="Bornberg-Bauer E."/>
            <person name="Tobe S.S."/>
        </authorList>
    </citation>
    <scope>NUCLEOTIDE SEQUENCE</scope>
    <source>
        <strain evidence="2">Stay&amp;Tobe</strain>
    </source>
</reference>
<protein>
    <submittedName>
        <fullName evidence="2">Uncharacterized protein</fullName>
    </submittedName>
</protein>
<gene>
    <name evidence="2" type="ORF">L9F63_010121</name>
</gene>
<feature type="non-terminal residue" evidence="2">
    <location>
        <position position="1"/>
    </location>
</feature>
<dbReference type="PROSITE" id="PS51257">
    <property type="entry name" value="PROKAR_LIPOPROTEIN"/>
    <property type="match status" value="1"/>
</dbReference>
<evidence type="ECO:0000313" key="2">
    <source>
        <dbReference type="EMBL" id="KAJ9599408.1"/>
    </source>
</evidence>
<sequence>MAGLQCKFMILIQVNMYVTYSCPPPINDKFEHIEEDIEVRRVFGLQAVVAAVVAVLVVPLILMKVFGLFSGCRGRRGRFRAAVVACFRAAVVAVVVFGLFSGCRGRRGRRGRRGLPLILMKVFGLPCFLILMKVFGLPWSPWPWSPWFSGCRGREACFRAVGRG</sequence>